<organism evidence="1 2">
    <name type="scientific">Centaurea solstitialis</name>
    <name type="common">yellow star-thistle</name>
    <dbReference type="NCBI Taxonomy" id="347529"/>
    <lineage>
        <taxon>Eukaryota</taxon>
        <taxon>Viridiplantae</taxon>
        <taxon>Streptophyta</taxon>
        <taxon>Embryophyta</taxon>
        <taxon>Tracheophyta</taxon>
        <taxon>Spermatophyta</taxon>
        <taxon>Magnoliopsida</taxon>
        <taxon>eudicotyledons</taxon>
        <taxon>Gunneridae</taxon>
        <taxon>Pentapetalae</taxon>
        <taxon>asterids</taxon>
        <taxon>campanulids</taxon>
        <taxon>Asterales</taxon>
        <taxon>Asteraceae</taxon>
        <taxon>Carduoideae</taxon>
        <taxon>Cardueae</taxon>
        <taxon>Centaureinae</taxon>
        <taxon>Centaurea</taxon>
    </lineage>
</organism>
<reference evidence="1" key="1">
    <citation type="submission" date="2023-03" db="EMBL/GenBank/DDBJ databases">
        <title>Chromosome-scale reference genome and RAD-based genetic map of yellow starthistle (Centaurea solstitialis) reveal putative structural variation and QTLs associated with invader traits.</title>
        <authorList>
            <person name="Reatini B."/>
            <person name="Cang F.A."/>
            <person name="Jiang Q."/>
            <person name="Mckibben M.T.W."/>
            <person name="Barker M.S."/>
            <person name="Rieseberg L.H."/>
            <person name="Dlugosch K.M."/>
        </authorList>
    </citation>
    <scope>NUCLEOTIDE SEQUENCE</scope>
    <source>
        <strain evidence="1">CAN-66</strain>
        <tissue evidence="1">Leaf</tissue>
    </source>
</reference>
<comment type="caution">
    <text evidence="1">The sequence shown here is derived from an EMBL/GenBank/DDBJ whole genome shotgun (WGS) entry which is preliminary data.</text>
</comment>
<proteinExistence type="predicted"/>
<accession>A0AA38TVZ4</accession>
<keyword evidence="2" id="KW-1185">Reference proteome</keyword>
<dbReference type="EMBL" id="JARYMX010000001">
    <property type="protein sequence ID" value="KAJ9567899.1"/>
    <property type="molecule type" value="Genomic_DNA"/>
</dbReference>
<protein>
    <submittedName>
        <fullName evidence="1">Uncharacterized protein</fullName>
    </submittedName>
</protein>
<dbReference type="PANTHER" id="PTHR35736">
    <property type="entry name" value="EXPRESSED PROTEIN"/>
    <property type="match status" value="1"/>
</dbReference>
<name>A0AA38TVZ4_9ASTR</name>
<dbReference type="PANTHER" id="PTHR35736:SF3">
    <property type="match status" value="1"/>
</dbReference>
<dbReference type="Proteomes" id="UP001172457">
    <property type="component" value="Chromosome 1"/>
</dbReference>
<evidence type="ECO:0000313" key="1">
    <source>
        <dbReference type="EMBL" id="KAJ9567899.1"/>
    </source>
</evidence>
<dbReference type="AlphaFoldDB" id="A0AA38TVZ4"/>
<evidence type="ECO:0000313" key="2">
    <source>
        <dbReference type="Proteomes" id="UP001172457"/>
    </source>
</evidence>
<gene>
    <name evidence="1" type="ORF">OSB04_003865</name>
</gene>
<sequence>MRLKRHQKSPSISPKCLILFCLVFTLLGFLLLAFISGGDPAAPPPPELEKATVRRPPPAATCATVEDMGNDAVDPLGGGDSWKESVRVRRLIRDHFELQGASRVRGLSSDQFCKQGFVMGKASEAGFGNEMYKIITATALSVMLNRSLIIGQTRHFGSFFFSIFILLQTGKYPFGDYITTPISRSPLKEVKHLWRKNDCIGKYGRHLRYEG</sequence>
<dbReference type="InterPro" id="IPR056712">
    <property type="entry name" value="DUF7810"/>
</dbReference>
<dbReference type="Pfam" id="PF25102">
    <property type="entry name" value="DUF7810"/>
    <property type="match status" value="1"/>
</dbReference>